<keyword evidence="3" id="KW-1185">Reference proteome</keyword>
<dbReference type="KEGG" id="sfic:EIZ62_30220"/>
<dbReference type="AlphaFoldDB" id="A0A6I6FEG5"/>
<organism evidence="2 3">
    <name type="scientific">Streptomyces ficellus</name>
    <dbReference type="NCBI Taxonomy" id="1977088"/>
    <lineage>
        <taxon>Bacteria</taxon>
        <taxon>Bacillati</taxon>
        <taxon>Actinomycetota</taxon>
        <taxon>Actinomycetes</taxon>
        <taxon>Kitasatosporales</taxon>
        <taxon>Streptomycetaceae</taxon>
        <taxon>Streptomyces</taxon>
    </lineage>
</organism>
<gene>
    <name evidence="2" type="ORF">EIZ62_30220</name>
</gene>
<protein>
    <submittedName>
        <fullName evidence="2">Uncharacterized protein</fullName>
    </submittedName>
</protein>
<evidence type="ECO:0000313" key="3">
    <source>
        <dbReference type="Proteomes" id="UP000422572"/>
    </source>
</evidence>
<dbReference type="Proteomes" id="UP000422572">
    <property type="component" value="Chromosome"/>
</dbReference>
<name>A0A6I6FEG5_9ACTN</name>
<feature type="region of interest" description="Disordered" evidence="1">
    <location>
        <begin position="29"/>
        <end position="52"/>
    </location>
</feature>
<evidence type="ECO:0000313" key="2">
    <source>
        <dbReference type="EMBL" id="QGV82060.1"/>
    </source>
</evidence>
<accession>A0A6I6FEG5</accession>
<reference evidence="2 3" key="1">
    <citation type="submission" date="2018-12" db="EMBL/GenBank/DDBJ databases">
        <title>Complete genome sequence of Streptomyces ficellus NRRL8067, the producer of ficellomycin, feldamycin and nojirimycin.</title>
        <authorList>
            <person name="Zhang H."/>
            <person name="Yue R."/>
            <person name="Liu Y."/>
            <person name="Li M."/>
            <person name="Mu H."/>
            <person name="Zhang J."/>
        </authorList>
    </citation>
    <scope>NUCLEOTIDE SEQUENCE [LARGE SCALE GENOMIC DNA]</scope>
    <source>
        <strain evidence="2 3">NRRL 8067</strain>
    </source>
</reference>
<dbReference type="RefSeq" id="WP_156695796.1">
    <property type="nucleotide sequence ID" value="NZ_CP034279.1"/>
</dbReference>
<proteinExistence type="predicted"/>
<sequence>MKGRRRRAVTPLGLAGTAVTVAALTLLARTRSPGPAGRRPAGGDEADADPGKRWVPLLLIPGA</sequence>
<feature type="compositionally biased region" description="Low complexity" evidence="1">
    <location>
        <begin position="29"/>
        <end position="39"/>
    </location>
</feature>
<evidence type="ECO:0000256" key="1">
    <source>
        <dbReference type="SAM" id="MobiDB-lite"/>
    </source>
</evidence>
<dbReference type="EMBL" id="CP034279">
    <property type="protein sequence ID" value="QGV82060.1"/>
    <property type="molecule type" value="Genomic_DNA"/>
</dbReference>